<keyword evidence="1" id="KW-1133">Transmembrane helix</keyword>
<feature type="domain" description="DUF3592" evidence="2">
    <location>
        <begin position="50"/>
        <end position="115"/>
    </location>
</feature>
<keyword evidence="1" id="KW-0812">Transmembrane</keyword>
<dbReference type="InterPro" id="IPR021994">
    <property type="entry name" value="DUF3592"/>
</dbReference>
<dbReference type="AlphaFoldDB" id="A0A848QTT3"/>
<name>A0A848QTT3_9SPHN</name>
<feature type="transmembrane region" description="Helical" evidence="1">
    <location>
        <begin position="119"/>
        <end position="145"/>
    </location>
</feature>
<comment type="caution">
    <text evidence="3">The sequence shown here is derived from an EMBL/GenBank/DDBJ whole genome shotgun (WGS) entry which is preliminary data.</text>
</comment>
<proteinExistence type="predicted"/>
<accession>A0A848QTT3</accession>
<dbReference type="EMBL" id="JABCRE010000003">
    <property type="protein sequence ID" value="NMW32866.1"/>
    <property type="molecule type" value="Genomic_DNA"/>
</dbReference>
<keyword evidence="4" id="KW-1185">Reference proteome</keyword>
<evidence type="ECO:0000256" key="1">
    <source>
        <dbReference type="SAM" id="Phobius"/>
    </source>
</evidence>
<dbReference type="Pfam" id="PF12158">
    <property type="entry name" value="DUF3592"/>
    <property type="match status" value="1"/>
</dbReference>
<protein>
    <submittedName>
        <fullName evidence="3">DUF3592 domain-containing protein</fullName>
    </submittedName>
</protein>
<organism evidence="3 4">
    <name type="scientific">Pontixanthobacter rizhaonensis</name>
    <dbReference type="NCBI Taxonomy" id="2730337"/>
    <lineage>
        <taxon>Bacteria</taxon>
        <taxon>Pseudomonadati</taxon>
        <taxon>Pseudomonadota</taxon>
        <taxon>Alphaproteobacteria</taxon>
        <taxon>Sphingomonadales</taxon>
        <taxon>Erythrobacteraceae</taxon>
        <taxon>Pontixanthobacter</taxon>
    </lineage>
</organism>
<sequence length="239" mass="26162">MVFPLSAEIGEGQAVKFLGYIFGTIGAVMLAFTATVHFYQQAAFADAMSAQGTVIGYGQRSSSGSASRVQFRNINGQYHRFESNVSSSPPRYAVGDPVTVKYQPDKPSSAAIDDFLGNYLFVLIFGGIGFVFFAIGAGILIAVFGRKRTIAKLLKRGLPIQAKYIETYRDTSVKVNGRSPYRVVAQATHPATGKLQQFKSEMLWIDPSEQMEGQSVRVLVNPNKPKQHYVDLSEFIGAD</sequence>
<dbReference type="Proteomes" id="UP000561181">
    <property type="component" value="Unassembled WGS sequence"/>
</dbReference>
<evidence type="ECO:0000313" key="3">
    <source>
        <dbReference type="EMBL" id="NMW32866.1"/>
    </source>
</evidence>
<evidence type="ECO:0000313" key="4">
    <source>
        <dbReference type="Proteomes" id="UP000561181"/>
    </source>
</evidence>
<dbReference type="RefSeq" id="WP_170013788.1">
    <property type="nucleotide sequence ID" value="NZ_JABCRE010000003.1"/>
</dbReference>
<evidence type="ECO:0000259" key="2">
    <source>
        <dbReference type="Pfam" id="PF12158"/>
    </source>
</evidence>
<reference evidence="3 4" key="1">
    <citation type="submission" date="2020-04" db="EMBL/GenBank/DDBJ databases">
        <authorList>
            <person name="Liu A."/>
        </authorList>
    </citation>
    <scope>NUCLEOTIDE SEQUENCE [LARGE SCALE GENOMIC DNA]</scope>
    <source>
        <strain evidence="3 4">RZ02</strain>
    </source>
</reference>
<feature type="transmembrane region" description="Helical" evidence="1">
    <location>
        <begin position="17"/>
        <end position="39"/>
    </location>
</feature>
<keyword evidence="1" id="KW-0472">Membrane</keyword>
<gene>
    <name evidence="3" type="ORF">HKD42_12415</name>
</gene>